<organism evidence="2 3">
    <name type="scientific">Tanacetum coccineum</name>
    <dbReference type="NCBI Taxonomy" id="301880"/>
    <lineage>
        <taxon>Eukaryota</taxon>
        <taxon>Viridiplantae</taxon>
        <taxon>Streptophyta</taxon>
        <taxon>Embryophyta</taxon>
        <taxon>Tracheophyta</taxon>
        <taxon>Spermatophyta</taxon>
        <taxon>Magnoliopsida</taxon>
        <taxon>eudicotyledons</taxon>
        <taxon>Gunneridae</taxon>
        <taxon>Pentapetalae</taxon>
        <taxon>asterids</taxon>
        <taxon>campanulids</taxon>
        <taxon>Asterales</taxon>
        <taxon>Asteraceae</taxon>
        <taxon>Asteroideae</taxon>
        <taxon>Anthemideae</taxon>
        <taxon>Anthemidinae</taxon>
        <taxon>Tanacetum</taxon>
    </lineage>
</organism>
<sequence>MKLENERKVDDDFEKFSPLFASTRLVMFNPFRFDIDKLVNNLYASLNRGIDLESKSEVDLLSTNTTNYKSKSSGKIFSVEKRGGGGGHGGGGGGHGGGGGSHGGGSRGGGGARGGGRSSGSSSHAIPHGGGANGGGNSGRRNDGSLHTASIHQLAFVIMGIVVLLCFA</sequence>
<evidence type="ECO:0000313" key="2">
    <source>
        <dbReference type="EMBL" id="GJT82696.1"/>
    </source>
</evidence>
<gene>
    <name evidence="2" type="ORF">Tco_1057038</name>
</gene>
<evidence type="ECO:0000256" key="1">
    <source>
        <dbReference type="SAM" id="MobiDB-lite"/>
    </source>
</evidence>
<reference evidence="2" key="2">
    <citation type="submission" date="2022-01" db="EMBL/GenBank/DDBJ databases">
        <authorList>
            <person name="Yamashiro T."/>
            <person name="Shiraishi A."/>
            <person name="Satake H."/>
            <person name="Nakayama K."/>
        </authorList>
    </citation>
    <scope>NUCLEOTIDE SEQUENCE</scope>
</reference>
<reference evidence="2" key="1">
    <citation type="journal article" date="2022" name="Int. J. Mol. Sci.">
        <title>Draft Genome of Tanacetum Coccineum: Genomic Comparison of Closely Related Tanacetum-Family Plants.</title>
        <authorList>
            <person name="Yamashiro T."/>
            <person name="Shiraishi A."/>
            <person name="Nakayama K."/>
            <person name="Satake H."/>
        </authorList>
    </citation>
    <scope>NUCLEOTIDE SEQUENCE</scope>
</reference>
<keyword evidence="3" id="KW-1185">Reference proteome</keyword>
<evidence type="ECO:0000313" key="3">
    <source>
        <dbReference type="Proteomes" id="UP001151760"/>
    </source>
</evidence>
<feature type="compositionally biased region" description="Gly residues" evidence="1">
    <location>
        <begin position="84"/>
        <end position="118"/>
    </location>
</feature>
<proteinExistence type="predicted"/>
<accession>A0ABQ5H4G0</accession>
<name>A0ABQ5H4G0_9ASTR</name>
<dbReference type="EMBL" id="BQNB010019192">
    <property type="protein sequence ID" value="GJT82696.1"/>
    <property type="molecule type" value="Genomic_DNA"/>
</dbReference>
<dbReference type="Proteomes" id="UP001151760">
    <property type="component" value="Unassembled WGS sequence"/>
</dbReference>
<feature type="region of interest" description="Disordered" evidence="1">
    <location>
        <begin position="65"/>
        <end position="141"/>
    </location>
</feature>
<comment type="caution">
    <text evidence="2">The sequence shown here is derived from an EMBL/GenBank/DDBJ whole genome shotgun (WGS) entry which is preliminary data.</text>
</comment>
<protein>
    <submittedName>
        <fullName evidence="2">Uncharacterized protein</fullName>
    </submittedName>
</protein>
<feature type="compositionally biased region" description="Gly residues" evidence="1">
    <location>
        <begin position="128"/>
        <end position="138"/>
    </location>
</feature>